<keyword evidence="2" id="KW-0812">Transmembrane</keyword>
<feature type="transmembrane region" description="Helical" evidence="2">
    <location>
        <begin position="67"/>
        <end position="88"/>
    </location>
</feature>
<dbReference type="Gene3D" id="3.40.1090.10">
    <property type="entry name" value="Cytosolic phospholipase A2 catalytic domain"/>
    <property type="match status" value="1"/>
</dbReference>
<feature type="transmembrane region" description="Helical" evidence="2">
    <location>
        <begin position="296"/>
        <end position="312"/>
    </location>
</feature>
<dbReference type="Pfam" id="PF01734">
    <property type="entry name" value="Patatin"/>
    <property type="match status" value="1"/>
</dbReference>
<evidence type="ECO:0000256" key="1">
    <source>
        <dbReference type="ARBA" id="ARBA00023098"/>
    </source>
</evidence>
<dbReference type="SUPFAM" id="SSF52151">
    <property type="entry name" value="FabD/lysophospholipase-like"/>
    <property type="match status" value="1"/>
</dbReference>
<proteinExistence type="predicted"/>
<dbReference type="Proteomes" id="UP000652681">
    <property type="component" value="Unassembled WGS sequence"/>
</dbReference>
<dbReference type="AlphaFoldDB" id="A0A8J6PGF0"/>
<feature type="transmembrane region" description="Helical" evidence="2">
    <location>
        <begin position="271"/>
        <end position="289"/>
    </location>
</feature>
<dbReference type="InterPro" id="IPR016035">
    <property type="entry name" value="Acyl_Trfase/lysoPLipase"/>
</dbReference>
<keyword evidence="2" id="KW-0472">Membrane</keyword>
<evidence type="ECO:0000256" key="2">
    <source>
        <dbReference type="SAM" id="Phobius"/>
    </source>
</evidence>
<feature type="transmembrane region" description="Helical" evidence="2">
    <location>
        <begin position="245"/>
        <end position="265"/>
    </location>
</feature>
<sequence length="751" mass="87417">MEVFRVNIIDFFRSFFPFQLIVAHLKHNLLGIVTWLLFFLIISGRLGGRFGLPILFFSPEYLGKVSYWSFGLLGFGFGGLTMAFNTYSYSKLGKRFPFLIFVKRPFLRFCKNNAIIPVVFFSFYLINMINYQWTEEYASAWKVFFYSLSFIGGIVLFVAFSLSYFFPIFNRFRLINLVTDDDGSYPFQAVYRKQEGKWYSRIFAKTDRRYLYFGRGFKMYLSRPIDHIDDTIVQKVLARNRINTSLFELLTVLLFIGISLFPDYSIFELPASMSIVLLVTLIFMLYSVLQTWFRKWTPFLFGCVILAMNYLSTNTQYFSYRNYAYGLNYDSSKKPAYSLPMIEQCAQQETDKSTSESYRNYIRLLENWKEQTGEARPKLIIVNSSGGGLRSTLWTFGVLQKLDQEFNGKLKKNIHLYTGASGGMIGANYFRELCLRAEKGEIQSIYSKEYSEKLGKDMLNKLAFSASTRDLFLRIQNFEYGGYEYPKDRGQAFEDQLHANTDYVMDHTLGYYAEYEQKAQIPLMIVTPTIVNDGRRLLISSQSLGFLTAPSNTGHFLSKTYENIDYQTFFKDLDPQNIRFSTVLRSSATFPFVTPMVTLPTTPEVQLMDAGIRDNYGGKITMEILFHLQEWIKENTSGVIILQLRDTKKILDNTTYRQVSLINKLMLPFANMYSNFPKTQDFDQDQLFKLGVAELTFPVDVVNFNLREKVNDQISLSWHLSTQEKNKIKQAFYSELNQQAFQQLKALIEKK</sequence>
<accession>A0A8J6PGF0</accession>
<gene>
    <name evidence="4" type="ORF">H9Y05_02020</name>
</gene>
<feature type="transmembrane region" description="Helical" evidence="2">
    <location>
        <begin position="143"/>
        <end position="166"/>
    </location>
</feature>
<name>A0A8J6PGF0_9FLAO</name>
<dbReference type="EMBL" id="JACVEL010000001">
    <property type="protein sequence ID" value="MBC9811241.1"/>
    <property type="molecule type" value="Genomic_DNA"/>
</dbReference>
<feature type="domain" description="PNPLA" evidence="3">
    <location>
        <begin position="385"/>
        <end position="616"/>
    </location>
</feature>
<feature type="transmembrane region" description="Helical" evidence="2">
    <location>
        <begin position="109"/>
        <end position="131"/>
    </location>
</feature>
<dbReference type="InterPro" id="IPR002641">
    <property type="entry name" value="PNPLA_dom"/>
</dbReference>
<keyword evidence="1" id="KW-0443">Lipid metabolism</keyword>
<reference evidence="4" key="1">
    <citation type="submission" date="2020-09" db="EMBL/GenBank/DDBJ databases">
        <title>Taishania pollutisoli gen. nov., sp. nov., Isolated from Tetrabromobisphenol A-Contaminated Soil.</title>
        <authorList>
            <person name="Chen Q."/>
        </authorList>
    </citation>
    <scope>NUCLEOTIDE SEQUENCE</scope>
    <source>
        <strain evidence="4">CZZ-1</strain>
    </source>
</reference>
<keyword evidence="5" id="KW-1185">Reference proteome</keyword>
<evidence type="ECO:0000313" key="4">
    <source>
        <dbReference type="EMBL" id="MBC9811241.1"/>
    </source>
</evidence>
<dbReference type="RefSeq" id="WP_163490435.1">
    <property type="nucleotide sequence ID" value="NZ_JACVEL010000001.1"/>
</dbReference>
<comment type="caution">
    <text evidence="4">The sequence shown here is derived from an EMBL/GenBank/DDBJ whole genome shotgun (WGS) entry which is preliminary data.</text>
</comment>
<feature type="transmembrane region" description="Helical" evidence="2">
    <location>
        <begin position="29"/>
        <end position="47"/>
    </location>
</feature>
<organism evidence="4 5">
    <name type="scientific">Taishania pollutisoli</name>
    <dbReference type="NCBI Taxonomy" id="2766479"/>
    <lineage>
        <taxon>Bacteria</taxon>
        <taxon>Pseudomonadati</taxon>
        <taxon>Bacteroidota</taxon>
        <taxon>Flavobacteriia</taxon>
        <taxon>Flavobacteriales</taxon>
        <taxon>Crocinitomicaceae</taxon>
        <taxon>Taishania</taxon>
    </lineage>
</organism>
<keyword evidence="2" id="KW-1133">Transmembrane helix</keyword>
<dbReference type="GO" id="GO:0006629">
    <property type="term" value="P:lipid metabolic process"/>
    <property type="evidence" value="ECO:0007669"/>
    <property type="project" value="UniProtKB-KW"/>
</dbReference>
<protein>
    <submittedName>
        <fullName evidence="4">Patatin-like phospholipase family protein</fullName>
    </submittedName>
</protein>
<evidence type="ECO:0000259" key="3">
    <source>
        <dbReference type="Pfam" id="PF01734"/>
    </source>
</evidence>
<evidence type="ECO:0000313" key="5">
    <source>
        <dbReference type="Proteomes" id="UP000652681"/>
    </source>
</evidence>